<dbReference type="Pfam" id="PF00097">
    <property type="entry name" value="zf-C3HC4"/>
    <property type="match status" value="1"/>
</dbReference>
<evidence type="ECO:0000256" key="8">
    <source>
        <dbReference type="ARBA" id="ARBA00022833"/>
    </source>
</evidence>
<keyword evidence="11" id="KW-0256">Endoplasmic reticulum</keyword>
<feature type="compositionally biased region" description="Polar residues" evidence="12">
    <location>
        <begin position="185"/>
        <end position="197"/>
    </location>
</feature>
<dbReference type="AlphaFoldDB" id="A0AAN8VHP4"/>
<evidence type="ECO:0000313" key="15">
    <source>
        <dbReference type="EMBL" id="KAK6934265.1"/>
    </source>
</evidence>
<keyword evidence="11" id="KW-1133">Transmembrane helix</keyword>
<keyword evidence="4 11" id="KW-0808">Transferase</keyword>
<dbReference type="GO" id="GO:0008270">
    <property type="term" value="F:zinc ion binding"/>
    <property type="evidence" value="ECO:0007669"/>
    <property type="project" value="UniProtKB-KW"/>
</dbReference>
<feature type="chain" id="PRO_5042933768" description="E3 ubiquitin-protein ligase RMA" evidence="13">
    <location>
        <begin position="27"/>
        <end position="310"/>
    </location>
</feature>
<organism evidence="15 16">
    <name type="scientific">Dillenia turbinata</name>
    <dbReference type="NCBI Taxonomy" id="194707"/>
    <lineage>
        <taxon>Eukaryota</taxon>
        <taxon>Viridiplantae</taxon>
        <taxon>Streptophyta</taxon>
        <taxon>Embryophyta</taxon>
        <taxon>Tracheophyta</taxon>
        <taxon>Spermatophyta</taxon>
        <taxon>Magnoliopsida</taxon>
        <taxon>eudicotyledons</taxon>
        <taxon>Gunneridae</taxon>
        <taxon>Pentapetalae</taxon>
        <taxon>Dilleniales</taxon>
        <taxon>Dilleniaceae</taxon>
        <taxon>Dillenia</taxon>
    </lineage>
</organism>
<dbReference type="GO" id="GO:0005789">
    <property type="term" value="C:endoplasmic reticulum membrane"/>
    <property type="evidence" value="ECO:0007669"/>
    <property type="project" value="UniProtKB-SubCell"/>
</dbReference>
<evidence type="ECO:0000256" key="2">
    <source>
        <dbReference type="ARBA" id="ARBA00004308"/>
    </source>
</evidence>
<comment type="caution">
    <text evidence="15">The sequence shown here is derived from an EMBL/GenBank/DDBJ whole genome shotgun (WGS) entry which is preliminary data.</text>
</comment>
<reference evidence="15 16" key="1">
    <citation type="submission" date="2023-12" db="EMBL/GenBank/DDBJ databases">
        <title>A high-quality genome assembly for Dillenia turbinata (Dilleniales).</title>
        <authorList>
            <person name="Chanderbali A."/>
        </authorList>
    </citation>
    <scope>NUCLEOTIDE SEQUENCE [LARGE SCALE GENOMIC DNA]</scope>
    <source>
        <strain evidence="15">LSX21</strain>
        <tissue evidence="15">Leaf</tissue>
    </source>
</reference>
<evidence type="ECO:0000256" key="9">
    <source>
        <dbReference type="ARBA" id="ARBA00023136"/>
    </source>
</evidence>
<feature type="region of interest" description="Disordered" evidence="12">
    <location>
        <begin position="175"/>
        <end position="197"/>
    </location>
</feature>
<dbReference type="EMBL" id="JBAMMX010000008">
    <property type="protein sequence ID" value="KAK6934265.1"/>
    <property type="molecule type" value="Genomic_DNA"/>
</dbReference>
<comment type="pathway">
    <text evidence="3 11">Protein modification; protein ubiquitination.</text>
</comment>
<dbReference type="CDD" id="cd16745">
    <property type="entry name" value="RING-HC_AtRMA-like"/>
    <property type="match status" value="1"/>
</dbReference>
<dbReference type="InterPro" id="IPR018957">
    <property type="entry name" value="Znf_C3HC4_RING-type"/>
</dbReference>
<evidence type="ECO:0000256" key="13">
    <source>
        <dbReference type="SAM" id="SignalP"/>
    </source>
</evidence>
<dbReference type="GO" id="GO:0006511">
    <property type="term" value="P:ubiquitin-dependent protein catabolic process"/>
    <property type="evidence" value="ECO:0007669"/>
    <property type="project" value="UniProtKB-UniRule"/>
</dbReference>
<keyword evidence="9 11" id="KW-0472">Membrane</keyword>
<feature type="transmembrane region" description="Helical" evidence="11">
    <location>
        <begin position="291"/>
        <end position="309"/>
    </location>
</feature>
<evidence type="ECO:0000256" key="10">
    <source>
        <dbReference type="PROSITE-ProRule" id="PRU00175"/>
    </source>
</evidence>
<proteinExistence type="predicted"/>
<evidence type="ECO:0000256" key="1">
    <source>
        <dbReference type="ARBA" id="ARBA00000900"/>
    </source>
</evidence>
<dbReference type="EC" id="2.3.2.27" evidence="11"/>
<feature type="domain" description="RING-type" evidence="14">
    <location>
        <begin position="98"/>
        <end position="145"/>
    </location>
</feature>
<gene>
    <name evidence="15" type="ORF">RJ641_034420</name>
</gene>
<keyword evidence="13" id="KW-0732">Signal</keyword>
<evidence type="ECO:0000259" key="14">
    <source>
        <dbReference type="PROSITE" id="PS50089"/>
    </source>
</evidence>
<dbReference type="InterPro" id="IPR045103">
    <property type="entry name" value="RNF5/RNF185-like"/>
</dbReference>
<dbReference type="GO" id="GO:0061630">
    <property type="term" value="F:ubiquitin protein ligase activity"/>
    <property type="evidence" value="ECO:0007669"/>
    <property type="project" value="UniProtKB-UniRule"/>
</dbReference>
<dbReference type="SUPFAM" id="SSF57850">
    <property type="entry name" value="RING/U-box"/>
    <property type="match status" value="1"/>
</dbReference>
<dbReference type="PROSITE" id="PS50089">
    <property type="entry name" value="ZF_RING_2"/>
    <property type="match status" value="1"/>
</dbReference>
<evidence type="ECO:0000256" key="12">
    <source>
        <dbReference type="SAM" id="MobiDB-lite"/>
    </source>
</evidence>
<dbReference type="PANTHER" id="PTHR12313">
    <property type="entry name" value="E3 UBIQUITIN-PROTEIN LIGASE RNF5-RELATED"/>
    <property type="match status" value="1"/>
</dbReference>
<keyword evidence="5 11" id="KW-0479">Metal-binding</keyword>
<dbReference type="InterPro" id="IPR013083">
    <property type="entry name" value="Znf_RING/FYVE/PHD"/>
</dbReference>
<accession>A0AAN8VHP4</accession>
<dbReference type="SMART" id="SM00184">
    <property type="entry name" value="RING"/>
    <property type="match status" value="1"/>
</dbReference>
<name>A0AAN8VHP4_9MAGN</name>
<sequence length="310" mass="34210">MENGAFPTWMIFWSLDLHSMTFSVVGKPKPKSTMTTSAGHEIAYRCPLIIDEGMAIEPDFQESAAHFVDNVGDISLKKGQKSVSASATSENVNDCFDCNICLDSAHEPVVTLCGHLYCWPCIYKWLNVQSSSPESDEVPKCPVCKAKISSNALVPLYGRGSSPSDSDVKVSQLGTVIPRRPPPSQVQSMLTNSTGSSMHPNQHLHPYPFPSESFHNEHYFLQPNENYAATAFSNLGGTAMTIVGMVGEIIPPRILGNVDLNLVAYHYPNSYLHSGASSPRIRRQEMQVEKSLSRITLFLFCCFILCLLLF</sequence>
<keyword evidence="7 11" id="KW-0833">Ubl conjugation pathway</keyword>
<comment type="subcellular location">
    <subcellularLocation>
        <location evidence="2">Endomembrane system</location>
    </subcellularLocation>
    <subcellularLocation>
        <location evidence="11">Endoplasmic reticulum membrane</location>
        <topology evidence="11">Single-pass type IV membrane protein</topology>
    </subcellularLocation>
</comment>
<keyword evidence="16" id="KW-1185">Reference proteome</keyword>
<evidence type="ECO:0000256" key="6">
    <source>
        <dbReference type="ARBA" id="ARBA00022771"/>
    </source>
</evidence>
<comment type="domain">
    <text evidence="11">The RING-type zinc finger domain is responsible for E3 ligase activity.</text>
</comment>
<evidence type="ECO:0000256" key="3">
    <source>
        <dbReference type="ARBA" id="ARBA00004906"/>
    </source>
</evidence>
<dbReference type="Proteomes" id="UP001370490">
    <property type="component" value="Unassembled WGS sequence"/>
</dbReference>
<comment type="catalytic activity">
    <reaction evidence="1 11">
        <text>S-ubiquitinyl-[E2 ubiquitin-conjugating enzyme]-L-cysteine + [acceptor protein]-L-lysine = [E2 ubiquitin-conjugating enzyme]-L-cysteine + N(6)-ubiquitinyl-[acceptor protein]-L-lysine.</text>
        <dbReference type="EC" id="2.3.2.27"/>
    </reaction>
</comment>
<comment type="function">
    <text evidence="11">E3 ubiquitin-protein ligase.</text>
</comment>
<keyword evidence="8 11" id="KW-0862">Zinc</keyword>
<protein>
    <recommendedName>
        <fullName evidence="11">E3 ubiquitin-protein ligase RMA</fullName>
        <ecNumber evidence="11">2.3.2.27</ecNumber>
    </recommendedName>
    <alternativeName>
        <fullName evidence="11">Protein RING membrane-anchor</fullName>
    </alternativeName>
    <alternativeName>
        <fullName evidence="11">RING-type E3 ubiquitin transferase RMA</fullName>
    </alternativeName>
</protein>
<dbReference type="Gene3D" id="3.30.40.10">
    <property type="entry name" value="Zinc/RING finger domain, C3HC4 (zinc finger)"/>
    <property type="match status" value="1"/>
</dbReference>
<evidence type="ECO:0000256" key="11">
    <source>
        <dbReference type="RuleBase" id="RU369090"/>
    </source>
</evidence>
<evidence type="ECO:0000256" key="7">
    <source>
        <dbReference type="ARBA" id="ARBA00022786"/>
    </source>
</evidence>
<evidence type="ECO:0000313" key="16">
    <source>
        <dbReference type="Proteomes" id="UP001370490"/>
    </source>
</evidence>
<dbReference type="InterPro" id="IPR017907">
    <property type="entry name" value="Znf_RING_CS"/>
</dbReference>
<evidence type="ECO:0000256" key="5">
    <source>
        <dbReference type="ARBA" id="ARBA00022723"/>
    </source>
</evidence>
<keyword evidence="11" id="KW-0812">Transmembrane</keyword>
<dbReference type="InterPro" id="IPR001841">
    <property type="entry name" value="Znf_RING"/>
</dbReference>
<evidence type="ECO:0000256" key="4">
    <source>
        <dbReference type="ARBA" id="ARBA00022679"/>
    </source>
</evidence>
<feature type="signal peptide" evidence="13">
    <location>
        <begin position="1"/>
        <end position="26"/>
    </location>
</feature>
<keyword evidence="6 10" id="KW-0863">Zinc-finger</keyword>
<dbReference type="PROSITE" id="PS00518">
    <property type="entry name" value="ZF_RING_1"/>
    <property type="match status" value="1"/>
</dbReference>